<dbReference type="PANTHER" id="PTHR11967:SF2">
    <property type="entry name" value="ALPHA-1-ACID GLYCOPROTEIN 1"/>
    <property type="match status" value="1"/>
</dbReference>
<comment type="subcellular location">
    <subcellularLocation>
        <location evidence="1">Secreted</location>
    </subcellularLocation>
</comment>
<evidence type="ECO:0000256" key="5">
    <source>
        <dbReference type="SAM" id="MobiDB-lite"/>
    </source>
</evidence>
<protein>
    <recommendedName>
        <fullName evidence="8">Apolipoprotein M</fullName>
    </recommendedName>
</protein>
<evidence type="ECO:0000256" key="3">
    <source>
        <dbReference type="ARBA" id="ARBA00022729"/>
    </source>
</evidence>
<keyword evidence="3" id="KW-0732">Signal</keyword>
<name>A0A8D2Q9U6_ZONAL</name>
<feature type="compositionally biased region" description="Low complexity" evidence="5">
    <location>
        <begin position="244"/>
        <end position="257"/>
    </location>
</feature>
<reference evidence="6" key="1">
    <citation type="submission" date="2025-08" db="UniProtKB">
        <authorList>
            <consortium name="Ensembl"/>
        </authorList>
    </citation>
    <scope>IDENTIFICATION</scope>
</reference>
<dbReference type="SUPFAM" id="SSF50814">
    <property type="entry name" value="Lipocalins"/>
    <property type="match status" value="1"/>
</dbReference>
<dbReference type="InterPro" id="IPR012674">
    <property type="entry name" value="Calycin"/>
</dbReference>
<dbReference type="Gene3D" id="2.40.128.20">
    <property type="match status" value="1"/>
</dbReference>
<evidence type="ECO:0000256" key="2">
    <source>
        <dbReference type="ARBA" id="ARBA00022525"/>
    </source>
</evidence>
<keyword evidence="2" id="KW-0964">Secreted</keyword>
<evidence type="ECO:0000256" key="4">
    <source>
        <dbReference type="ARBA" id="ARBA00023180"/>
    </source>
</evidence>
<accession>A0A8D2Q9U6</accession>
<keyword evidence="4" id="KW-0325">Glycoprotein</keyword>
<dbReference type="GO" id="GO:0005615">
    <property type="term" value="C:extracellular space"/>
    <property type="evidence" value="ECO:0007669"/>
    <property type="project" value="TreeGrafter"/>
</dbReference>
<evidence type="ECO:0000256" key="1">
    <source>
        <dbReference type="ARBA" id="ARBA00004613"/>
    </source>
</evidence>
<organism evidence="6 7">
    <name type="scientific">Zonotrichia albicollis</name>
    <name type="common">White-throated sparrow</name>
    <name type="synonym">Fringilla albicollis</name>
    <dbReference type="NCBI Taxonomy" id="44394"/>
    <lineage>
        <taxon>Eukaryota</taxon>
        <taxon>Metazoa</taxon>
        <taxon>Chordata</taxon>
        <taxon>Craniata</taxon>
        <taxon>Vertebrata</taxon>
        <taxon>Euteleostomi</taxon>
        <taxon>Archelosauria</taxon>
        <taxon>Archosauria</taxon>
        <taxon>Dinosauria</taxon>
        <taxon>Saurischia</taxon>
        <taxon>Theropoda</taxon>
        <taxon>Coelurosauria</taxon>
        <taxon>Aves</taxon>
        <taxon>Neognathae</taxon>
        <taxon>Neoaves</taxon>
        <taxon>Telluraves</taxon>
        <taxon>Australaves</taxon>
        <taxon>Passeriformes</taxon>
        <taxon>Passerellidae</taxon>
        <taxon>Zonotrichia</taxon>
    </lineage>
</organism>
<sequence length="257" mass="27770">MSLSHWVPGGEPGTAPQPSPLCSPLQLLGQWFYIAGASRYPPHLAELRAVTFEAFSFSPGSHEDELNITEIIRIGPHWDEGQGWKVMRLSMGWILTTGEISLSPSLAVDDNGVASTARVIQSDKDLLILNHINIDSPNLSLSARTPNVSKEHLEEFKAHLRCLGFTEQEVFHASTEVPTPPGWVSPRPGSVPSWDGALGHFVSLIPHSTTSLLGIPTAPKPPAQAFLGAWGEPQELRSLPGADLSSPRSSSLLSPWS</sequence>
<keyword evidence="7" id="KW-1185">Reference proteome</keyword>
<evidence type="ECO:0000313" key="6">
    <source>
        <dbReference type="Ensembl" id="ENSZALP00000001003.1"/>
    </source>
</evidence>
<proteinExistence type="predicted"/>
<feature type="region of interest" description="Disordered" evidence="5">
    <location>
        <begin position="237"/>
        <end position="257"/>
    </location>
</feature>
<dbReference type="Pfam" id="PF11032">
    <property type="entry name" value="ApoM"/>
    <property type="match status" value="1"/>
</dbReference>
<dbReference type="PANTHER" id="PTHR11967">
    <property type="entry name" value="ALPHA-1-ACID GLYCOPROTEIN"/>
    <property type="match status" value="1"/>
</dbReference>
<evidence type="ECO:0008006" key="8">
    <source>
        <dbReference type="Google" id="ProtNLM"/>
    </source>
</evidence>
<dbReference type="AlphaFoldDB" id="A0A8D2Q9U6"/>
<dbReference type="InterPro" id="IPR022734">
    <property type="entry name" value="ApoM"/>
</dbReference>
<dbReference type="Proteomes" id="UP000694413">
    <property type="component" value="Unassembled WGS sequence"/>
</dbReference>
<evidence type="ECO:0000313" key="7">
    <source>
        <dbReference type="Proteomes" id="UP000694413"/>
    </source>
</evidence>
<dbReference type="Ensembl" id="ENSZALT00000001882.1">
    <property type="protein sequence ID" value="ENSZALP00000001003.1"/>
    <property type="gene ID" value="ENSZALG00000001232.1"/>
</dbReference>
<reference evidence="6" key="2">
    <citation type="submission" date="2025-09" db="UniProtKB">
        <authorList>
            <consortium name="Ensembl"/>
        </authorList>
    </citation>
    <scope>IDENTIFICATION</scope>
</reference>